<keyword evidence="1" id="KW-0472">Membrane</keyword>
<accession>A0AB38ZCP9</accession>
<feature type="transmembrane region" description="Helical" evidence="1">
    <location>
        <begin position="7"/>
        <end position="27"/>
    </location>
</feature>
<evidence type="ECO:0000256" key="1">
    <source>
        <dbReference type="SAM" id="Phobius"/>
    </source>
</evidence>
<sequence>MSALVRLFAFIVYIAGIVIAKGFWWTLGAVLFPPIGWYLIIDQLLTKYNILG</sequence>
<keyword evidence="1" id="KW-1133">Transmembrane helix</keyword>
<dbReference type="EMBL" id="PP174317">
    <property type="protein sequence ID" value="WUV29485.1"/>
    <property type="molecule type" value="Genomic_DNA"/>
</dbReference>
<evidence type="ECO:0000313" key="2">
    <source>
        <dbReference type="EMBL" id="WUV29485.1"/>
    </source>
</evidence>
<evidence type="ECO:0008006" key="3">
    <source>
        <dbReference type="Google" id="ProtNLM"/>
    </source>
</evidence>
<proteinExistence type="predicted"/>
<name>A0AB38ZCP9_9CAUD</name>
<organism evidence="2">
    <name type="scientific">Acinetobacter phage vB_AbaSt_W16</name>
    <dbReference type="NCBI Taxonomy" id="3116434"/>
    <lineage>
        <taxon>Viruses</taxon>
        <taxon>Duplodnaviria</taxon>
        <taxon>Heunggongvirae</taxon>
        <taxon>Uroviricota</taxon>
        <taxon>Caudoviricetes</taxon>
    </lineage>
</organism>
<reference evidence="2" key="1">
    <citation type="submission" date="2024-01" db="EMBL/GenBank/DDBJ databases">
        <title>Isolation and characterization of novel bacteriophages targeting carbapenem-resistant Acinetobacter baumannii.</title>
        <authorList>
            <person name="Kim J."/>
            <person name="Kim S."/>
            <person name="Choi Y.-J."/>
            <person name="Shin M."/>
        </authorList>
    </citation>
    <scope>NUCLEOTIDE SEQUENCE</scope>
</reference>
<protein>
    <recommendedName>
        <fullName evidence="3">TMhelix containing protein</fullName>
    </recommendedName>
</protein>
<keyword evidence="1" id="KW-0812">Transmembrane</keyword>